<evidence type="ECO:0000259" key="7">
    <source>
        <dbReference type="SMART" id="SM00849"/>
    </source>
</evidence>
<evidence type="ECO:0000313" key="8">
    <source>
        <dbReference type="EMBL" id="CAB3263667.1"/>
    </source>
</evidence>
<dbReference type="SMART" id="SM00849">
    <property type="entry name" value="Lactamase_B"/>
    <property type="match status" value="1"/>
</dbReference>
<dbReference type="AlphaFoldDB" id="A0A6F9DJN7"/>
<comment type="function">
    <text evidence="6">Endoribonuclease that catalyzes the hydrolysis of histone-coding pre-mRNA 3'-end. Involved in histone pre-mRNA processing during the S-phase of the cell cycle, which is required for entering/progressing through S-phase. Cleaves histone pre-mRNA at a major and a minor cleavage site after the 5'-ACCCA-3' and the 5'-ACCCACA-3' sequence, respectively, and located downstream of the stem-loop. May require the presence of the HDE element located at the histone pre-RNA 3'-end to avoid non-specific cleavage.</text>
</comment>
<dbReference type="InterPro" id="IPR036866">
    <property type="entry name" value="RibonucZ/Hydroxyglut_hydro"/>
</dbReference>
<feature type="domain" description="Metallo-beta-lactamase" evidence="7">
    <location>
        <begin position="23"/>
        <end position="189"/>
    </location>
</feature>
<dbReference type="EMBL" id="LR787805">
    <property type="protein sequence ID" value="CAB3263667.1"/>
    <property type="molecule type" value="mRNA"/>
</dbReference>
<evidence type="ECO:0000256" key="2">
    <source>
        <dbReference type="ARBA" id="ARBA00011738"/>
    </source>
</evidence>
<evidence type="ECO:0000256" key="1">
    <source>
        <dbReference type="ARBA" id="ARBA00004514"/>
    </source>
</evidence>
<dbReference type="PANTHER" id="PTHR23200">
    <property type="entry name" value="METALLO-BETA-LACTAMASE DOMAIN-CONTAINING PROTEIN 1"/>
    <property type="match status" value="1"/>
</dbReference>
<accession>A0A6F9DJN7</accession>
<dbReference type="Gene3D" id="3.60.15.10">
    <property type="entry name" value="Ribonuclease Z/Hydroxyacylglutathione hydrolase-like"/>
    <property type="match status" value="1"/>
</dbReference>
<proteinExistence type="evidence at transcript level"/>
<comment type="catalytic activity">
    <reaction evidence="5">
        <text>a ribonucleotidyl-ribonucleotide-RNA + H2O = a 3'-end ribonucleotide-RNA + a 5'-end 5'-phospho-ribonucleoside-RNA + H(+)</text>
        <dbReference type="Rhea" id="RHEA:68096"/>
        <dbReference type="Rhea" id="RHEA-COMP:15179"/>
        <dbReference type="Rhea" id="RHEA-COMP:17355"/>
        <dbReference type="Rhea" id="RHEA-COMP:17428"/>
        <dbReference type="ChEBI" id="CHEBI:15377"/>
        <dbReference type="ChEBI" id="CHEBI:15378"/>
        <dbReference type="ChEBI" id="CHEBI:74896"/>
        <dbReference type="ChEBI" id="CHEBI:138282"/>
        <dbReference type="ChEBI" id="CHEBI:173118"/>
    </reaction>
    <physiologicalReaction direction="left-to-right" evidence="5">
        <dbReference type="Rhea" id="RHEA:68097"/>
    </physiologicalReaction>
</comment>
<comment type="subunit">
    <text evidence="2">Homodimer.</text>
</comment>
<dbReference type="CDD" id="cd07711">
    <property type="entry name" value="MBLAC1-like_MBL-fold"/>
    <property type="match status" value="1"/>
</dbReference>
<evidence type="ECO:0000256" key="5">
    <source>
        <dbReference type="ARBA" id="ARBA00044690"/>
    </source>
</evidence>
<organism evidence="8">
    <name type="scientific">Phallusia mammillata</name>
    <dbReference type="NCBI Taxonomy" id="59560"/>
    <lineage>
        <taxon>Eukaryota</taxon>
        <taxon>Metazoa</taxon>
        <taxon>Chordata</taxon>
        <taxon>Tunicata</taxon>
        <taxon>Ascidiacea</taxon>
        <taxon>Phlebobranchia</taxon>
        <taxon>Ascidiidae</taxon>
        <taxon>Phallusia</taxon>
    </lineage>
</organism>
<reference evidence="8" key="1">
    <citation type="submission" date="2020-04" db="EMBL/GenBank/DDBJ databases">
        <authorList>
            <person name="Neveu A P."/>
        </authorList>
    </citation>
    <scope>NUCLEOTIDE SEQUENCE</scope>
    <source>
        <tissue evidence="8">Whole embryo</tissue>
    </source>
</reference>
<dbReference type="Pfam" id="PF00753">
    <property type="entry name" value="Lactamase_B"/>
    <property type="match status" value="1"/>
</dbReference>
<dbReference type="InterPro" id="IPR001279">
    <property type="entry name" value="Metallo-B-lactamas"/>
</dbReference>
<dbReference type="PANTHER" id="PTHR23200:SF48">
    <property type="entry name" value="METALLO-BETA-LACTAMASE DOMAIN-CONTAINING PROTEIN 1"/>
    <property type="match status" value="1"/>
</dbReference>
<dbReference type="SUPFAM" id="SSF56281">
    <property type="entry name" value="Metallo-hydrolase/oxidoreductase"/>
    <property type="match status" value="1"/>
</dbReference>
<dbReference type="GO" id="GO:0005829">
    <property type="term" value="C:cytosol"/>
    <property type="evidence" value="ECO:0007669"/>
    <property type="project" value="UniProtKB-SubCell"/>
</dbReference>
<dbReference type="InterPro" id="IPR039344">
    <property type="entry name" value="MBLAC1"/>
</dbReference>
<gene>
    <name evidence="8" type="primary">Mblac1</name>
</gene>
<evidence type="ECO:0000256" key="4">
    <source>
        <dbReference type="ARBA" id="ARBA00032988"/>
    </source>
</evidence>
<name>A0A6F9DJN7_9ASCI</name>
<sequence>MCFIKVLQEGYCRPKSDQSFVADCSVTLVTCEIGLILVDTSGPWNAKAIASAIENAGFKLCDIKLVVGTHGHSDHIGNLNLFPTAKFIVGFDIFEGNVYESFDFKKDLAEYKITDSVTVIPTPGHTNHDVSVVVKNTELGTVVVAGDLFENENDIQNPNDWQSLSESIQLQEVNRQKVLAIADYIVPGHGKMFKVVRHP</sequence>
<evidence type="ECO:0000256" key="6">
    <source>
        <dbReference type="ARBA" id="ARBA00045869"/>
    </source>
</evidence>
<protein>
    <recommendedName>
        <fullName evidence="3">Metallo-beta-lactamase domain-containing protein 1</fullName>
    </recommendedName>
    <alternativeName>
        <fullName evidence="4">Endoribonuclease MBLAC1</fullName>
    </alternativeName>
</protein>
<comment type="subcellular location">
    <subcellularLocation>
        <location evidence="1">Cytoplasm</location>
        <location evidence="1">Cytosol</location>
    </subcellularLocation>
</comment>
<evidence type="ECO:0000256" key="3">
    <source>
        <dbReference type="ARBA" id="ARBA00014856"/>
    </source>
</evidence>